<keyword evidence="3" id="KW-1185">Reference proteome</keyword>
<dbReference type="EMBL" id="ACYE01000034">
    <property type="protein sequence ID" value="EFE44625.1"/>
    <property type="molecule type" value="Genomic_DNA"/>
</dbReference>
<dbReference type="AlphaFoldDB" id="D4D0K7"/>
<comment type="caution">
    <text evidence="2">The sequence shown here is derived from an EMBL/GenBank/DDBJ whole genome shotgun (WGS) entry which is preliminary data.</text>
</comment>
<dbReference type="PANTHER" id="PTHR14303">
    <property type="entry name" value="DNA POLYMERASE DELTA SUBUNIT 4"/>
    <property type="match status" value="1"/>
</dbReference>
<dbReference type="GO" id="GO:0006261">
    <property type="term" value="P:DNA-templated DNA replication"/>
    <property type="evidence" value="ECO:0007669"/>
    <property type="project" value="TreeGrafter"/>
</dbReference>
<feature type="compositionally biased region" description="Low complexity" evidence="1">
    <location>
        <begin position="120"/>
        <end position="142"/>
    </location>
</feature>
<feature type="region of interest" description="Disordered" evidence="1">
    <location>
        <begin position="1"/>
        <end position="39"/>
    </location>
</feature>
<proteinExistence type="predicted"/>
<dbReference type="GO" id="GO:0000731">
    <property type="term" value="P:DNA synthesis involved in DNA repair"/>
    <property type="evidence" value="ECO:0007669"/>
    <property type="project" value="InterPro"/>
</dbReference>
<dbReference type="GO" id="GO:0043625">
    <property type="term" value="C:delta DNA polymerase complex"/>
    <property type="evidence" value="ECO:0007669"/>
    <property type="project" value="TreeGrafter"/>
</dbReference>
<feature type="compositionally biased region" description="Polar residues" evidence="1">
    <location>
        <begin position="67"/>
        <end position="88"/>
    </location>
</feature>
<organism evidence="2 3">
    <name type="scientific">Trichophyton verrucosum (strain HKI 0517)</name>
    <dbReference type="NCBI Taxonomy" id="663202"/>
    <lineage>
        <taxon>Eukaryota</taxon>
        <taxon>Fungi</taxon>
        <taxon>Dikarya</taxon>
        <taxon>Ascomycota</taxon>
        <taxon>Pezizomycotina</taxon>
        <taxon>Eurotiomycetes</taxon>
        <taxon>Eurotiomycetidae</taxon>
        <taxon>Onygenales</taxon>
        <taxon>Arthrodermataceae</taxon>
        <taxon>Trichophyton</taxon>
    </lineage>
</organism>
<sequence length="248" mass="27992">MDNQRFSNYQADEPPGSQRRQTDRQTDTNNGSFLSTAKQQESHYRIKILLLTVDMAPRRKAAESRKSNQATLQFGTQSKISKPFSNASIPGKDLKQKSPSPKEISLPTHSLPKKQDEEQQQLQEPTAEVTTTPASTTSTAVVHEQARAEAALPKSKEDEQAEALTLKQLHAYWRAEERKRTASRANKQQKQADRNIICQPCIGIARIKRWRRAHALGLNPPIEVLAVLLKEETREKASEKAYIDELLS</sequence>
<feature type="region of interest" description="Disordered" evidence="1">
    <location>
        <begin position="60"/>
        <end position="158"/>
    </location>
</feature>
<dbReference type="RefSeq" id="XP_003025236.1">
    <property type="nucleotide sequence ID" value="XM_003025190.1"/>
</dbReference>
<evidence type="ECO:0000256" key="1">
    <source>
        <dbReference type="SAM" id="MobiDB-lite"/>
    </source>
</evidence>
<dbReference type="KEGG" id="tve:TRV_00602"/>
<dbReference type="OrthoDB" id="337486at2759"/>
<protein>
    <submittedName>
        <fullName evidence="2">DNA polymerase delta subunit 4, putative</fullName>
    </submittedName>
</protein>
<name>D4D0K7_TRIVH</name>
<evidence type="ECO:0000313" key="3">
    <source>
        <dbReference type="Proteomes" id="UP000008383"/>
    </source>
</evidence>
<accession>D4D0K7</accession>
<dbReference type="Pfam" id="PF04081">
    <property type="entry name" value="DNA_pol_delta_4"/>
    <property type="match status" value="1"/>
</dbReference>
<feature type="compositionally biased region" description="Polar residues" evidence="1">
    <location>
        <begin position="1"/>
        <end position="10"/>
    </location>
</feature>
<dbReference type="PANTHER" id="PTHR14303:SF0">
    <property type="entry name" value="DNA POLYMERASE DELTA SUBUNIT 4"/>
    <property type="match status" value="1"/>
</dbReference>
<reference evidence="3" key="1">
    <citation type="journal article" date="2011" name="Genome Biol.">
        <title>Comparative and functional genomics provide insights into the pathogenicity of dermatophytic fungi.</title>
        <authorList>
            <person name="Burmester A."/>
            <person name="Shelest E."/>
            <person name="Gloeckner G."/>
            <person name="Heddergott C."/>
            <person name="Schindler S."/>
            <person name="Staib P."/>
            <person name="Heidel A."/>
            <person name="Felder M."/>
            <person name="Petzold A."/>
            <person name="Szafranski K."/>
            <person name="Feuermann M."/>
            <person name="Pedruzzi I."/>
            <person name="Priebe S."/>
            <person name="Groth M."/>
            <person name="Winkler R."/>
            <person name="Li W."/>
            <person name="Kniemeyer O."/>
            <person name="Schroeckh V."/>
            <person name="Hertweck C."/>
            <person name="Hube B."/>
            <person name="White T.C."/>
            <person name="Platzer M."/>
            <person name="Guthke R."/>
            <person name="Heitman J."/>
            <person name="Woestemeyer J."/>
            <person name="Zipfel P.F."/>
            <person name="Monod M."/>
            <person name="Brakhage A.A."/>
        </authorList>
    </citation>
    <scope>NUCLEOTIDE SEQUENCE [LARGE SCALE GENOMIC DNA]</scope>
    <source>
        <strain evidence="3">HKI 0517</strain>
    </source>
</reference>
<dbReference type="GO" id="GO:0003887">
    <property type="term" value="F:DNA-directed DNA polymerase activity"/>
    <property type="evidence" value="ECO:0007669"/>
    <property type="project" value="TreeGrafter"/>
</dbReference>
<dbReference type="HOGENOM" id="CLU_077732_0_1_1"/>
<gene>
    <name evidence="2" type="ORF">TRV_00602</name>
</gene>
<feature type="compositionally biased region" description="Polar residues" evidence="1">
    <location>
        <begin position="27"/>
        <end position="39"/>
    </location>
</feature>
<dbReference type="GeneID" id="9580729"/>
<dbReference type="InterPro" id="IPR007218">
    <property type="entry name" value="DNA_pol_delta_4"/>
</dbReference>
<dbReference type="Proteomes" id="UP000008383">
    <property type="component" value="Unassembled WGS sequence"/>
</dbReference>
<evidence type="ECO:0000313" key="2">
    <source>
        <dbReference type="EMBL" id="EFE44625.1"/>
    </source>
</evidence>